<accession>A0ACC2X653</accession>
<name>A0ACC2X653_9TREE</name>
<reference evidence="1" key="1">
    <citation type="submission" date="2023-04" db="EMBL/GenBank/DDBJ databases">
        <title>Draft Genome sequencing of Naganishia species isolated from polar environments using Oxford Nanopore Technology.</title>
        <authorList>
            <person name="Leo P."/>
            <person name="Venkateswaran K."/>
        </authorList>
    </citation>
    <scope>NUCLEOTIDE SEQUENCE</scope>
    <source>
        <strain evidence="1">DBVPG 5303</strain>
    </source>
</reference>
<sequence length="907" mass="96932">MSVSPPSCISYLDAGFAFIGSESGDCQIVRLEIGSQATGTRAEAAGAKGKGKSLQLTGITEESMDVDTTYQSRNPTTGYTVMDTWTNIAPVKDFCVVSEEGGAANSRASTQIVTASGQASGASVRVIRSGVGAEEMVTLEGLQDVVGFWPVQGLTGKIGSTSGVLVSTYDGSTLLRLSGTNQDDFDAEVVPAGPTFDYISDHPTLLAGNIADDTMIQITPLQVRLFSCDTGRILSTWSGLAAGEQVLLADFDGEHVVLGLFKAEVVVLKVEQGDDGLGLAVVERRSLSTDLGTELACLTVVSRVQAKMGAGPCLIVGYWGSNKLHCLDLSTLTARSGALELPTACRSACVRSSASGLQLLVGLGDGSVLSYTLATEWTPAGDPSMSFTNRKMLQVGNVPVSLSHHRSTDQVVAISDRTALLSEDSGRMSFAPMNVKGITWASHIDSAGLGECLLTADSESLTFTKITSPKKLHVKKISTEGFAPVGIAYDTASDYYGIIAVSEEIEQEYGDMIRSGSFHIMGNRDQKVIKAFDLESNEEPICLEVIKLHGASYFALGTTFPEELDDSGISNKGYLRLIEMDRSDVNSSMPKPRVVAQWQAAGCVQDVKAVWDKVAIALDYGVDLLEFDLTAKDKSTSLSKLSSWECASKAAFLSVQSLPLEEAEQSDRSEYPNCRQRLHVGDSVKSVYVLERDSKGQLCDVARDYMQHWVVAMEELDADGGSVVISDLSYNVKTLTFETAKVHNAGAMAFHELITKFQRGFLNNVETNNSAGHKPEVVFATSSGTIGIIADLGAKEASLLSELQLNMDGLVKGPSMDWKKYRAIHMEGTSKASATAGFIDGDFVQKFLDIASQTDTDLSEQILSGPNEFSRVGRSQVQQQDGDEDRPATAASSEDVAAVLESLASMH</sequence>
<gene>
    <name evidence="1" type="ORF">QFC24_005857</name>
</gene>
<dbReference type="Proteomes" id="UP001234202">
    <property type="component" value="Unassembled WGS sequence"/>
</dbReference>
<evidence type="ECO:0000313" key="2">
    <source>
        <dbReference type="Proteomes" id="UP001234202"/>
    </source>
</evidence>
<organism evidence="1 2">
    <name type="scientific">Naganishia onofrii</name>
    <dbReference type="NCBI Taxonomy" id="1851511"/>
    <lineage>
        <taxon>Eukaryota</taxon>
        <taxon>Fungi</taxon>
        <taxon>Dikarya</taxon>
        <taxon>Basidiomycota</taxon>
        <taxon>Agaricomycotina</taxon>
        <taxon>Tremellomycetes</taxon>
        <taxon>Filobasidiales</taxon>
        <taxon>Filobasidiaceae</taxon>
        <taxon>Naganishia</taxon>
    </lineage>
</organism>
<proteinExistence type="predicted"/>
<comment type="caution">
    <text evidence="1">The sequence shown here is derived from an EMBL/GenBank/DDBJ whole genome shotgun (WGS) entry which is preliminary data.</text>
</comment>
<evidence type="ECO:0000313" key="1">
    <source>
        <dbReference type="EMBL" id="KAJ9118894.1"/>
    </source>
</evidence>
<keyword evidence="2" id="KW-1185">Reference proteome</keyword>
<protein>
    <submittedName>
        <fullName evidence="1">Uncharacterized protein</fullName>
    </submittedName>
</protein>
<dbReference type="EMBL" id="JASBWV010000026">
    <property type="protein sequence ID" value="KAJ9118894.1"/>
    <property type="molecule type" value="Genomic_DNA"/>
</dbReference>